<feature type="transmembrane region" description="Helical" evidence="1">
    <location>
        <begin position="337"/>
        <end position="359"/>
    </location>
</feature>
<feature type="transmembrane region" description="Helical" evidence="1">
    <location>
        <begin position="253"/>
        <end position="275"/>
    </location>
</feature>
<evidence type="ECO:0000256" key="1">
    <source>
        <dbReference type="SAM" id="Phobius"/>
    </source>
</evidence>
<feature type="transmembrane region" description="Helical" evidence="1">
    <location>
        <begin position="130"/>
        <end position="150"/>
    </location>
</feature>
<dbReference type="Proteomes" id="UP000622707">
    <property type="component" value="Unassembled WGS sequence"/>
</dbReference>
<feature type="transmembrane region" description="Helical" evidence="1">
    <location>
        <begin position="229"/>
        <end position="247"/>
    </location>
</feature>
<dbReference type="InterPro" id="IPR050879">
    <property type="entry name" value="Acyltransferase_3"/>
</dbReference>
<gene>
    <name evidence="3" type="ORF">JI746_11780</name>
</gene>
<dbReference type="Pfam" id="PF01757">
    <property type="entry name" value="Acyl_transf_3"/>
    <property type="match status" value="1"/>
</dbReference>
<keyword evidence="4" id="KW-1185">Reference proteome</keyword>
<evidence type="ECO:0000259" key="2">
    <source>
        <dbReference type="Pfam" id="PF01757"/>
    </source>
</evidence>
<dbReference type="RefSeq" id="WP_201689665.1">
    <property type="nucleotide sequence ID" value="NZ_JAEQND010000006.1"/>
</dbReference>
<keyword evidence="3" id="KW-0012">Acyltransferase</keyword>
<feature type="transmembrane region" description="Helical" evidence="1">
    <location>
        <begin position="57"/>
        <end position="77"/>
    </location>
</feature>
<keyword evidence="1" id="KW-0472">Membrane</keyword>
<name>A0ABS1JNF4_9BURK</name>
<feature type="transmembrane region" description="Helical" evidence="1">
    <location>
        <begin position="21"/>
        <end position="37"/>
    </location>
</feature>
<protein>
    <submittedName>
        <fullName evidence="3">Acyltransferase</fullName>
    </submittedName>
</protein>
<sequence length="387" mass="42099">MLLTTARSGGDDASRLASLDMLRALAVFLVIGHHAAWRFRPAAGDVVGQLLKGSGWIGVDIFFGISGFMITSILWRDAEHIKAFFVRRIYRIVPIFLVAIASFVLVTIATGIGADRLFLLWSPALFLNGWTIPIFGASTVPFTITWSLSVEETAYLVLGLSCLGGRRALRAGLFAMLVGAPLLRIAVATGGWFDPENLYYFVPARLDSIALGGLAAISTIGQQHRRWQVPVAGCAVFALIWMFQFVRISDQRLYLVGYTVFGIATAALVSGLAAADVARARSRVGGARRGAVQSALAPIAQGVATFGKYSYFIYLFHLFVLEAILQLQHLVGVRLGYWQALPLACAIVFTLAAVSWKYFEYPLIRKGRERTSQATQAAIHPSAQAPT</sequence>
<evidence type="ECO:0000313" key="3">
    <source>
        <dbReference type="EMBL" id="MBL0425789.1"/>
    </source>
</evidence>
<keyword evidence="1" id="KW-0812">Transmembrane</keyword>
<dbReference type="InterPro" id="IPR002656">
    <property type="entry name" value="Acyl_transf_3_dom"/>
</dbReference>
<organism evidence="3 4">
    <name type="scientific">Ramlibacter alkalitolerans</name>
    <dbReference type="NCBI Taxonomy" id="2039631"/>
    <lineage>
        <taxon>Bacteria</taxon>
        <taxon>Pseudomonadati</taxon>
        <taxon>Pseudomonadota</taxon>
        <taxon>Betaproteobacteria</taxon>
        <taxon>Burkholderiales</taxon>
        <taxon>Comamonadaceae</taxon>
        <taxon>Ramlibacter</taxon>
    </lineage>
</organism>
<feature type="transmembrane region" description="Helical" evidence="1">
    <location>
        <begin position="171"/>
        <end position="192"/>
    </location>
</feature>
<dbReference type="EMBL" id="JAEQND010000006">
    <property type="protein sequence ID" value="MBL0425789.1"/>
    <property type="molecule type" value="Genomic_DNA"/>
</dbReference>
<dbReference type="PANTHER" id="PTHR23028">
    <property type="entry name" value="ACETYLTRANSFERASE"/>
    <property type="match status" value="1"/>
</dbReference>
<keyword evidence="1" id="KW-1133">Transmembrane helix</keyword>
<evidence type="ECO:0000313" key="4">
    <source>
        <dbReference type="Proteomes" id="UP000622707"/>
    </source>
</evidence>
<proteinExistence type="predicted"/>
<keyword evidence="3" id="KW-0808">Transferase</keyword>
<comment type="caution">
    <text evidence="3">The sequence shown here is derived from an EMBL/GenBank/DDBJ whole genome shotgun (WGS) entry which is preliminary data.</text>
</comment>
<reference evidence="3 4" key="1">
    <citation type="journal article" date="2017" name="Int. J. Syst. Evol. Microbiol.">
        <title>Ramlibacter alkalitolerans sp. nov., alkali-tolerant bacterium isolated from soil of ginseng.</title>
        <authorList>
            <person name="Lee D.H."/>
            <person name="Cha C.J."/>
        </authorList>
    </citation>
    <scope>NUCLEOTIDE SEQUENCE [LARGE SCALE GENOMIC DNA]</scope>
    <source>
        <strain evidence="3 4">KACC 19305</strain>
    </source>
</reference>
<feature type="domain" description="Acyltransferase 3" evidence="2">
    <location>
        <begin position="17"/>
        <end position="354"/>
    </location>
</feature>
<dbReference type="GO" id="GO:0016746">
    <property type="term" value="F:acyltransferase activity"/>
    <property type="evidence" value="ECO:0007669"/>
    <property type="project" value="UniProtKB-KW"/>
</dbReference>
<feature type="transmembrane region" description="Helical" evidence="1">
    <location>
        <begin position="89"/>
        <end position="110"/>
    </location>
</feature>
<dbReference type="PANTHER" id="PTHR23028:SF53">
    <property type="entry name" value="ACYL_TRANSF_3 DOMAIN-CONTAINING PROTEIN"/>
    <property type="match status" value="1"/>
</dbReference>
<accession>A0ABS1JNF4</accession>
<feature type="transmembrane region" description="Helical" evidence="1">
    <location>
        <begin position="198"/>
        <end position="217"/>
    </location>
</feature>